<protein>
    <submittedName>
        <fullName evidence="1">Uncharacterized protein</fullName>
    </submittedName>
</protein>
<organism evidence="1 2">
    <name type="scientific">Desulfomicrobium apsheronum</name>
    <dbReference type="NCBI Taxonomy" id="52560"/>
    <lineage>
        <taxon>Bacteria</taxon>
        <taxon>Pseudomonadati</taxon>
        <taxon>Thermodesulfobacteriota</taxon>
        <taxon>Desulfovibrionia</taxon>
        <taxon>Desulfovibrionales</taxon>
        <taxon>Desulfomicrobiaceae</taxon>
        <taxon>Desulfomicrobium</taxon>
    </lineage>
</organism>
<evidence type="ECO:0000313" key="1">
    <source>
        <dbReference type="EMBL" id="SFJ89072.1"/>
    </source>
</evidence>
<reference evidence="2" key="1">
    <citation type="submission" date="2016-10" db="EMBL/GenBank/DDBJ databases">
        <authorList>
            <person name="Varghese N."/>
            <person name="Submissions S."/>
        </authorList>
    </citation>
    <scope>NUCLEOTIDE SEQUENCE [LARGE SCALE GENOMIC DNA]</scope>
    <source>
        <strain evidence="2">DSM 5918</strain>
    </source>
</reference>
<dbReference type="AlphaFoldDB" id="A0A1I3V1S3"/>
<dbReference type="STRING" id="52560.SAMN04488082_10920"/>
<sequence length="109" mass="12827">MLGHILKINITKESIYMDIAHPDFPFRQSIELAKQVPETGFRYHWKAEVDTLGLTIRMWVGGFDSKPFETCVTRTIKSRECKNECPIQEMWRRVLVKIDRQDFIIVNGN</sequence>
<name>A0A1I3V1S3_9BACT</name>
<gene>
    <name evidence="1" type="ORF">SAMN04488082_10920</name>
</gene>
<evidence type="ECO:0000313" key="2">
    <source>
        <dbReference type="Proteomes" id="UP000198635"/>
    </source>
</evidence>
<dbReference type="EMBL" id="FORX01000009">
    <property type="protein sequence ID" value="SFJ89072.1"/>
    <property type="molecule type" value="Genomic_DNA"/>
</dbReference>
<proteinExistence type="predicted"/>
<dbReference type="Proteomes" id="UP000198635">
    <property type="component" value="Unassembled WGS sequence"/>
</dbReference>
<accession>A0A1I3V1S3</accession>
<keyword evidence="2" id="KW-1185">Reference proteome</keyword>